<dbReference type="RefSeq" id="WP_027639027.1">
    <property type="nucleotide sequence ID" value="NZ_BAAACD010000024.1"/>
</dbReference>
<organism evidence="2 3">
    <name type="scientific">Clostridium cadaveris</name>
    <dbReference type="NCBI Taxonomy" id="1529"/>
    <lineage>
        <taxon>Bacteria</taxon>
        <taxon>Bacillati</taxon>
        <taxon>Bacillota</taxon>
        <taxon>Clostridia</taxon>
        <taxon>Eubacteriales</taxon>
        <taxon>Clostridiaceae</taxon>
        <taxon>Clostridium</taxon>
    </lineage>
</organism>
<name>A0A1I2JRH3_9CLOT</name>
<evidence type="ECO:0000259" key="1">
    <source>
        <dbReference type="Pfam" id="PF13240"/>
    </source>
</evidence>
<dbReference type="Proteomes" id="UP000182135">
    <property type="component" value="Unassembled WGS sequence"/>
</dbReference>
<keyword evidence="3" id="KW-1185">Reference proteome</keyword>
<dbReference type="OrthoDB" id="9788304at2"/>
<dbReference type="EMBL" id="FOOE01000002">
    <property type="protein sequence ID" value="SFF55321.1"/>
    <property type="molecule type" value="Genomic_DNA"/>
</dbReference>
<dbReference type="InterPro" id="IPR026870">
    <property type="entry name" value="Zinc_ribbon_dom"/>
</dbReference>
<feature type="domain" description="Zinc-ribbon" evidence="1">
    <location>
        <begin position="96"/>
        <end position="117"/>
    </location>
</feature>
<protein>
    <submittedName>
        <fullName evidence="2">Zinc-ribbon domain-containing protein</fullName>
    </submittedName>
</protein>
<accession>A0A1I2JRH3</accession>
<dbReference type="eggNOG" id="ENOG50333JK">
    <property type="taxonomic scope" value="Bacteria"/>
</dbReference>
<proteinExistence type="predicted"/>
<evidence type="ECO:0000313" key="2">
    <source>
        <dbReference type="EMBL" id="SFF55321.1"/>
    </source>
</evidence>
<dbReference type="STRING" id="1529.SAMN04487885_102188"/>
<sequence length="118" mass="13333">MKVNFEDIGKKISEGSKSAVKKTKTVTETMKIKNKLAEEEDTLETLYMELGERYFKLFSDKPGDEFTKLCAAIKNSKHKIEELSRELNGLKGIKTCKECGSEIGDNEIYCKKCGAKIK</sequence>
<gene>
    <name evidence="2" type="ORF">SAMN04487885_102188</name>
</gene>
<reference evidence="2 3" key="1">
    <citation type="submission" date="2016-10" db="EMBL/GenBank/DDBJ databases">
        <authorList>
            <person name="de Groot N.N."/>
        </authorList>
    </citation>
    <scope>NUCLEOTIDE SEQUENCE [LARGE SCALE GENOMIC DNA]</scope>
    <source>
        <strain evidence="2 3">NLAE-zl-G419</strain>
    </source>
</reference>
<evidence type="ECO:0000313" key="3">
    <source>
        <dbReference type="Proteomes" id="UP000182135"/>
    </source>
</evidence>
<dbReference type="Pfam" id="PF13240">
    <property type="entry name" value="Zn_Ribbon_1"/>
    <property type="match status" value="1"/>
</dbReference>
<dbReference type="AlphaFoldDB" id="A0A1I2JRH3"/>
<dbReference type="GeneID" id="90544265"/>